<dbReference type="InterPro" id="IPR001881">
    <property type="entry name" value="EGF-like_Ca-bd_dom"/>
</dbReference>
<comment type="catalytic activity">
    <reaction evidence="1">
        <text>Random endo-hydrolysis of N-acetyl-beta-D-glucosaminide (1-&gt;4)-beta-linkages in chitin and chitodextrins.</text>
        <dbReference type="EC" id="3.2.1.14"/>
    </reaction>
</comment>
<dbReference type="InterPro" id="IPR018097">
    <property type="entry name" value="EGF_Ca-bd_CS"/>
</dbReference>
<dbReference type="InterPro" id="IPR003886">
    <property type="entry name" value="NIDO_dom"/>
</dbReference>
<feature type="domain" description="EGF-like" evidence="12">
    <location>
        <begin position="595"/>
        <end position="631"/>
    </location>
</feature>
<feature type="domain" description="Chitin-binding type-2" evidence="14">
    <location>
        <begin position="735"/>
        <end position="791"/>
    </location>
</feature>
<dbReference type="PROSITE" id="PS00420">
    <property type="entry name" value="SRCR_1"/>
    <property type="match status" value="1"/>
</dbReference>
<feature type="disulfide bond" evidence="9">
    <location>
        <begin position="659"/>
        <end position="668"/>
    </location>
</feature>
<dbReference type="EC" id="3.2.1.14" evidence="2"/>
<evidence type="ECO:0000259" key="13">
    <source>
        <dbReference type="PROSITE" id="PS50287"/>
    </source>
</evidence>
<evidence type="ECO:0000256" key="9">
    <source>
        <dbReference type="PROSITE-ProRule" id="PRU00076"/>
    </source>
</evidence>
<feature type="domain" description="EGF-like" evidence="12">
    <location>
        <begin position="518"/>
        <end position="554"/>
    </location>
</feature>
<dbReference type="Pfam" id="PF06119">
    <property type="entry name" value="NIDO"/>
    <property type="match status" value="1"/>
</dbReference>
<feature type="disulfide bond" evidence="9">
    <location>
        <begin position="697"/>
        <end position="706"/>
    </location>
</feature>
<feature type="disulfide bond" evidence="9">
    <location>
        <begin position="582"/>
        <end position="591"/>
    </location>
</feature>
<evidence type="ECO:0000256" key="7">
    <source>
        <dbReference type="ARBA" id="ARBA00023157"/>
    </source>
</evidence>
<dbReference type="SMART" id="SM00539">
    <property type="entry name" value="NIDO"/>
    <property type="match status" value="1"/>
</dbReference>
<dbReference type="PROSITE" id="PS50287">
    <property type="entry name" value="SRCR_2"/>
    <property type="match status" value="1"/>
</dbReference>
<dbReference type="Gene3D" id="2.10.25.10">
    <property type="entry name" value="Laminin"/>
    <property type="match status" value="6"/>
</dbReference>
<feature type="disulfide bond" evidence="10">
    <location>
        <begin position="338"/>
        <end position="399"/>
    </location>
</feature>
<dbReference type="PRINTS" id="PR00010">
    <property type="entry name" value="EGFBLOOD"/>
</dbReference>
<dbReference type="Pfam" id="PF00530">
    <property type="entry name" value="SRCR"/>
    <property type="match status" value="1"/>
</dbReference>
<dbReference type="Pfam" id="PF00008">
    <property type="entry name" value="EGF"/>
    <property type="match status" value="6"/>
</dbReference>
<evidence type="ECO:0000256" key="11">
    <source>
        <dbReference type="SAM" id="SignalP"/>
    </source>
</evidence>
<evidence type="ECO:0000256" key="3">
    <source>
        <dbReference type="ARBA" id="ARBA00022536"/>
    </source>
</evidence>
<keyword evidence="6" id="KW-0146">Chitin degradation</keyword>
<dbReference type="GO" id="GO:0006032">
    <property type="term" value="P:chitin catabolic process"/>
    <property type="evidence" value="ECO:0007669"/>
    <property type="project" value="UniProtKB-KW"/>
</dbReference>
<dbReference type="PROSITE" id="PS50026">
    <property type="entry name" value="EGF_3"/>
    <property type="match status" value="6"/>
</dbReference>
<dbReference type="SMART" id="SM00494">
    <property type="entry name" value="ChtBD2"/>
    <property type="match status" value="2"/>
</dbReference>
<dbReference type="GO" id="GO:0008061">
    <property type="term" value="F:chitin binding"/>
    <property type="evidence" value="ECO:0007669"/>
    <property type="project" value="InterPro"/>
</dbReference>
<dbReference type="GO" id="GO:0008843">
    <property type="term" value="F:endochitinase activity"/>
    <property type="evidence" value="ECO:0007669"/>
    <property type="project" value="UniProtKB-EC"/>
</dbReference>
<dbReference type="SMART" id="SM00181">
    <property type="entry name" value="EGF"/>
    <property type="match status" value="6"/>
</dbReference>
<dbReference type="GO" id="GO:0005576">
    <property type="term" value="C:extracellular region"/>
    <property type="evidence" value="ECO:0007669"/>
    <property type="project" value="InterPro"/>
</dbReference>
<keyword evidence="7 10" id="KW-1015">Disulfide bond</keyword>
<dbReference type="InterPro" id="IPR001190">
    <property type="entry name" value="SRCR"/>
</dbReference>
<sequence>MKLLLSLLSLVSWVSCTPLMPEPKSDSGDPPAMDRAVTEMLTMPVSMPRTLPYGSGTSDFYPFGPSAGDTANPKLDDGGSSRQSVSLPSGFRYFGSVYNYFWVNNNGLVSFEGRVSQFTPDPFPIRSFPIVAVFWADIDTRYEFVTSGDVYWRQTTSDQSLITRVSQDILANYPDIPSFRATWVLVTTYYDVTYYGGSSRTNRQSFQAVLATDGFQSFAIFKYGDIVWTTGTASQGDEDTGLGGIPAQAGFNAGDGTNYYTVPGSRSAEIVDIETRTNVGHPGTFMFRIDPFTIIPLGTVRLVGGSSEFEGRVEINRGGVWGTICDGNWGMEEAQVVCREIGHGGAVAAYGSAHYGQGSGTIWLNNVNCAGTEDSISTCPLLSNVTNTCTHASDAGVQCRDLDSCRSNPCQNGGTCLDRVNDFVCVCQFPYEGKLCDIDTASTLVPHTTAVPVIIGTFVSGIKCDGWTFFLVENGCSSIYYVCSPGQDDPILMHCPATLVFNKDLGVCDWPDHVPYCSLDPCDSGPCQNGGVCSTSGATFTCSCQPGWNGVTCGININECSPNPCQNGGVCQDLVGDFSCSCPAPYEGKICETYDIDECSPNPCQNGGVCQDLVADFSCSCPAPYEGKMCETYVDPCDSGPCQNGGVCSASGATFTCSCQPGWNGATCGINLDDCSPNPCQNGGVCRDLVADFSCSCPAPYEGKTCETYVSTPPPYVPTTALVITEGAVVPWSPGLTCNGLNFFLLENDCSNIYYVCSPGHDAPILMHCPATLVFNKDIRVCDNPHAVVYC</sequence>
<dbReference type="SMART" id="SM00179">
    <property type="entry name" value="EGF_CA"/>
    <property type="match status" value="6"/>
</dbReference>
<dbReference type="InterPro" id="IPR000152">
    <property type="entry name" value="EGF-type_Asp/Asn_hydroxyl_site"/>
</dbReference>
<dbReference type="SUPFAM" id="SSF57625">
    <property type="entry name" value="Invertebrate chitin-binding proteins"/>
    <property type="match status" value="2"/>
</dbReference>
<dbReference type="GO" id="GO:0016020">
    <property type="term" value="C:membrane"/>
    <property type="evidence" value="ECO:0007669"/>
    <property type="project" value="InterPro"/>
</dbReference>
<evidence type="ECO:0000256" key="5">
    <source>
        <dbReference type="ARBA" id="ARBA00022737"/>
    </source>
</evidence>
<keyword evidence="3 9" id="KW-0245">EGF-like domain</keyword>
<feature type="disulfide bond" evidence="10">
    <location>
        <begin position="325"/>
        <end position="389"/>
    </location>
</feature>
<dbReference type="FunFam" id="3.10.250.10:FF:000011">
    <property type="entry name" value="Scavenger receptor class A member 5"/>
    <property type="match status" value="1"/>
</dbReference>
<dbReference type="PROSITE" id="PS51220">
    <property type="entry name" value="NIDO"/>
    <property type="match status" value="1"/>
</dbReference>
<keyword evidence="5" id="KW-0677">Repeat</keyword>
<dbReference type="OrthoDB" id="430340at2759"/>
<dbReference type="PROSITE" id="PS00010">
    <property type="entry name" value="ASX_HYDROXYL"/>
    <property type="match status" value="4"/>
</dbReference>
<dbReference type="PROSITE" id="PS50940">
    <property type="entry name" value="CHIT_BIND_II"/>
    <property type="match status" value="2"/>
</dbReference>
<feature type="signal peptide" evidence="11">
    <location>
        <begin position="1"/>
        <end position="16"/>
    </location>
</feature>
<dbReference type="InterPro" id="IPR053119">
    <property type="entry name" value="Cubilin_domain"/>
</dbReference>
<feature type="disulfide bond" evidence="9">
    <location>
        <begin position="427"/>
        <end position="436"/>
    </location>
</feature>
<organism evidence="16 17">
    <name type="scientific">Branchiostoma lanceolatum</name>
    <name type="common">Common lancelet</name>
    <name type="synonym">Amphioxus lanceolatum</name>
    <dbReference type="NCBI Taxonomy" id="7740"/>
    <lineage>
        <taxon>Eukaryota</taxon>
        <taxon>Metazoa</taxon>
        <taxon>Chordata</taxon>
        <taxon>Cephalochordata</taxon>
        <taxon>Leptocardii</taxon>
        <taxon>Amphioxiformes</taxon>
        <taxon>Branchiostomatidae</taxon>
        <taxon>Branchiostoma</taxon>
    </lineage>
</organism>
<keyword evidence="6" id="KW-0119">Carbohydrate metabolism</keyword>
<evidence type="ECO:0000256" key="4">
    <source>
        <dbReference type="ARBA" id="ARBA00022729"/>
    </source>
</evidence>
<evidence type="ECO:0000313" key="17">
    <source>
        <dbReference type="Proteomes" id="UP000838412"/>
    </source>
</evidence>
<keyword evidence="8" id="KW-0325">Glycoprotein</keyword>
<dbReference type="Pfam" id="PF01607">
    <property type="entry name" value="CBM_14"/>
    <property type="match status" value="2"/>
</dbReference>
<evidence type="ECO:0000259" key="15">
    <source>
        <dbReference type="PROSITE" id="PS51220"/>
    </source>
</evidence>
<accession>A0A8J9ZGZ8</accession>
<dbReference type="Proteomes" id="UP000838412">
    <property type="component" value="Chromosome 2"/>
</dbReference>
<feature type="domain" description="EGF-like" evidence="12">
    <location>
        <begin position="556"/>
        <end position="592"/>
    </location>
</feature>
<dbReference type="InterPro" id="IPR000742">
    <property type="entry name" value="EGF"/>
</dbReference>
<dbReference type="FunFam" id="2.10.25.10:FF:000100">
    <property type="entry name" value="neurogenic locus notch homolog protein 3"/>
    <property type="match status" value="1"/>
</dbReference>
<dbReference type="PROSITE" id="PS01186">
    <property type="entry name" value="EGF_2"/>
    <property type="match status" value="6"/>
</dbReference>
<keyword evidence="6" id="KW-0624">Polysaccharide degradation</keyword>
<evidence type="ECO:0000256" key="10">
    <source>
        <dbReference type="PROSITE-ProRule" id="PRU00196"/>
    </source>
</evidence>
<feature type="domain" description="Chitin-binding type-2" evidence="14">
    <location>
        <begin position="461"/>
        <end position="519"/>
    </location>
</feature>
<dbReference type="PROSITE" id="PS51257">
    <property type="entry name" value="PROKAR_LIPOPROTEIN"/>
    <property type="match status" value="1"/>
</dbReference>
<dbReference type="FunFam" id="2.10.25.10:FF:000006">
    <property type="entry name" value="Versican core protein-like isoform 1"/>
    <property type="match status" value="1"/>
</dbReference>
<dbReference type="PANTHER" id="PTHR47761">
    <property type="entry name" value="C-TYPE LECTIN-RELATED"/>
    <property type="match status" value="1"/>
</dbReference>
<evidence type="ECO:0000256" key="8">
    <source>
        <dbReference type="ARBA" id="ARBA00023180"/>
    </source>
</evidence>
<evidence type="ECO:0000256" key="6">
    <source>
        <dbReference type="ARBA" id="ARBA00023024"/>
    </source>
</evidence>
<evidence type="ECO:0000259" key="12">
    <source>
        <dbReference type="PROSITE" id="PS50026"/>
    </source>
</evidence>
<reference evidence="16" key="1">
    <citation type="submission" date="2022-01" db="EMBL/GenBank/DDBJ databases">
        <authorList>
            <person name="Braso-Vives M."/>
        </authorList>
    </citation>
    <scope>NUCLEOTIDE SEQUENCE</scope>
</reference>
<dbReference type="InterPro" id="IPR036508">
    <property type="entry name" value="Chitin-bd_dom_sf"/>
</dbReference>
<dbReference type="PROSITE" id="PS00022">
    <property type="entry name" value="EGF_1"/>
    <property type="match status" value="6"/>
</dbReference>
<proteinExistence type="predicted"/>
<gene>
    <name evidence="16" type="primary">SNED1</name>
    <name evidence="16" type="ORF">BLAG_LOCUS13248</name>
</gene>
<evidence type="ECO:0000259" key="14">
    <source>
        <dbReference type="PROSITE" id="PS50940"/>
    </source>
</evidence>
<feature type="domain" description="NIDO" evidence="15">
    <location>
        <begin position="133"/>
        <end position="292"/>
    </location>
</feature>
<dbReference type="AlphaFoldDB" id="A0A8J9ZGZ8"/>
<dbReference type="PANTHER" id="PTHR47761:SF1">
    <property type="entry name" value="C-TYPE LECTIN-RELATED"/>
    <property type="match status" value="1"/>
</dbReference>
<dbReference type="CDD" id="cd00054">
    <property type="entry name" value="EGF_CA"/>
    <property type="match status" value="6"/>
</dbReference>
<dbReference type="FunFam" id="2.10.25.10:FF:000321">
    <property type="entry name" value="Protein delta homolog 1"/>
    <property type="match status" value="4"/>
</dbReference>
<dbReference type="GO" id="GO:0005509">
    <property type="term" value="F:calcium ion binding"/>
    <property type="evidence" value="ECO:0007669"/>
    <property type="project" value="InterPro"/>
</dbReference>
<evidence type="ECO:0000313" key="16">
    <source>
        <dbReference type="EMBL" id="CAH1253504.1"/>
    </source>
</evidence>
<evidence type="ECO:0000256" key="1">
    <source>
        <dbReference type="ARBA" id="ARBA00000822"/>
    </source>
</evidence>
<protein>
    <recommendedName>
        <fullName evidence="2">chitinase</fullName>
        <ecNumber evidence="2">3.2.1.14</ecNumber>
    </recommendedName>
</protein>
<feature type="domain" description="EGF-like" evidence="12">
    <location>
        <begin position="401"/>
        <end position="437"/>
    </location>
</feature>
<dbReference type="SUPFAM" id="SSF56487">
    <property type="entry name" value="SRCR-like"/>
    <property type="match status" value="1"/>
</dbReference>
<dbReference type="Gene3D" id="3.10.250.10">
    <property type="entry name" value="SRCR-like domain"/>
    <property type="match status" value="1"/>
</dbReference>
<dbReference type="PROSITE" id="PS01187">
    <property type="entry name" value="EGF_CA"/>
    <property type="match status" value="2"/>
</dbReference>
<name>A0A8J9ZGZ8_BRALA</name>
<keyword evidence="4 11" id="KW-0732">Signal</keyword>
<feature type="disulfide bond" evidence="9">
    <location>
        <begin position="621"/>
        <end position="630"/>
    </location>
</feature>
<feature type="domain" description="EGF-like" evidence="12">
    <location>
        <begin position="633"/>
        <end position="669"/>
    </location>
</feature>
<dbReference type="InterPro" id="IPR002557">
    <property type="entry name" value="Chitin-bd_dom"/>
</dbReference>
<evidence type="ECO:0000256" key="2">
    <source>
        <dbReference type="ARBA" id="ARBA00012729"/>
    </source>
</evidence>
<keyword evidence="17" id="KW-1185">Reference proteome</keyword>
<dbReference type="GO" id="GO:0007160">
    <property type="term" value="P:cell-matrix adhesion"/>
    <property type="evidence" value="ECO:0007669"/>
    <property type="project" value="InterPro"/>
</dbReference>
<dbReference type="Gene3D" id="2.170.140.10">
    <property type="entry name" value="Chitin binding domain"/>
    <property type="match status" value="2"/>
</dbReference>
<dbReference type="InterPro" id="IPR036772">
    <property type="entry name" value="SRCR-like_dom_sf"/>
</dbReference>
<feature type="chain" id="PRO_5035473832" description="chitinase" evidence="11">
    <location>
        <begin position="17"/>
        <end position="791"/>
    </location>
</feature>
<feature type="disulfide bond" evidence="9">
    <location>
        <begin position="544"/>
        <end position="553"/>
    </location>
</feature>
<feature type="domain" description="EGF-like" evidence="12">
    <location>
        <begin position="671"/>
        <end position="707"/>
    </location>
</feature>
<dbReference type="PRINTS" id="PR00258">
    <property type="entry name" value="SPERACTRCPTR"/>
</dbReference>
<dbReference type="SUPFAM" id="SSF57196">
    <property type="entry name" value="EGF/Laminin"/>
    <property type="match status" value="6"/>
</dbReference>
<dbReference type="EMBL" id="OV696687">
    <property type="protein sequence ID" value="CAH1253504.1"/>
    <property type="molecule type" value="Genomic_DNA"/>
</dbReference>
<comment type="caution">
    <text evidence="9">Lacks conserved residue(s) required for the propagation of feature annotation.</text>
</comment>
<dbReference type="SMART" id="SM00202">
    <property type="entry name" value="SR"/>
    <property type="match status" value="1"/>
</dbReference>
<feature type="domain" description="SRCR" evidence="13">
    <location>
        <begin position="300"/>
        <end position="400"/>
    </location>
</feature>
<feature type="disulfide bond" evidence="10">
    <location>
        <begin position="369"/>
        <end position="379"/>
    </location>
</feature>